<feature type="coiled-coil region" evidence="4">
    <location>
        <begin position="202"/>
        <end position="229"/>
    </location>
</feature>
<dbReference type="VEuPathDB" id="AmoebaDB:ACA1_037080"/>
<feature type="region of interest" description="Disordered" evidence="5">
    <location>
        <begin position="1"/>
        <end position="99"/>
    </location>
</feature>
<dbReference type="InterPro" id="IPR032781">
    <property type="entry name" value="ABC_tran_Xtn"/>
</dbReference>
<dbReference type="Pfam" id="PF00005">
    <property type="entry name" value="ABC_tran"/>
    <property type="match status" value="2"/>
</dbReference>
<dbReference type="GO" id="GO:0016887">
    <property type="term" value="F:ATP hydrolysis activity"/>
    <property type="evidence" value="ECO:0007669"/>
    <property type="project" value="InterPro"/>
</dbReference>
<evidence type="ECO:0000256" key="2">
    <source>
        <dbReference type="ARBA" id="ARBA00022741"/>
    </source>
</evidence>
<dbReference type="PROSITE" id="PS00211">
    <property type="entry name" value="ABC_TRANSPORTER_1"/>
    <property type="match status" value="2"/>
</dbReference>
<feature type="compositionally biased region" description="Basic and acidic residues" evidence="5">
    <location>
        <begin position="394"/>
        <end position="410"/>
    </location>
</feature>
<sequence>MPKKGASARARARAAENDEATTKKGAAAGGRKKRQTLGEEISDEEEEVKLKSGRGKKAAPPRKGKKPDSDNDSDNASDNENEDDGKVPKAKTRQATDVKVVSKTAKMQAIMAEAQSKGDGSEFVIKLQDFTMSFAGLTLLDSTNLTLAFGRRYGFVGANGLGKSTLLRHIAQRLFPGIPKNIQILYVDQEVDATDATPLASVMEADEERNNLYKELAKLEEEKKVEEAQYAAGVELEYDGARDERIIEVQKRLAEIGAHTAEARAYAILSGLQFTEEMIKGPTRHLSGGWRMRIALARALFCRPHLLLLDEPTNHLDLHACVWLEDFLSKWKKTLLVVSHDVDLLNNVCTDIISISQQKLFQYRGNYDAFEHIASEQLRQQIKAYEKQQKQIKQAKIEKGKAGKAEDAAKKKAKEKGKGGGGGGNRREGSNQAKKAAMRKVREVEEMEKIAKPPKDYRVSFSFEEADPLPHPVLQVQEVGYRYPAGPGEPENPFIFENLNLGIDLDTRIALVGRNGAGKSTLLNLLTGDAEPSKGMIITSRKLRIARFTQHFVDQLTMDQTPVEYLMTRFSGMSEQEARNQLGKFGLTGKVHLNKLGTLSGGQKSRVVFATLANSKPHILFLDEPTNHLDIQSIKALADSLREFNGGVVLVTHDQYLISAACNRIWCVEGNGKVFEFPGDFKAYSEKLLEEIAFHEEEA</sequence>
<dbReference type="PANTHER" id="PTHR19211">
    <property type="entry name" value="ATP-BINDING TRANSPORT PROTEIN-RELATED"/>
    <property type="match status" value="1"/>
</dbReference>
<dbReference type="Gene3D" id="3.40.50.300">
    <property type="entry name" value="P-loop containing nucleotide triphosphate hydrolases"/>
    <property type="match status" value="2"/>
</dbReference>
<keyword evidence="1" id="KW-0677">Repeat</keyword>
<evidence type="ECO:0000256" key="5">
    <source>
        <dbReference type="SAM" id="MobiDB-lite"/>
    </source>
</evidence>
<accession>L8H021</accession>
<dbReference type="InterPro" id="IPR017871">
    <property type="entry name" value="ABC_transporter-like_CS"/>
</dbReference>
<keyword evidence="4" id="KW-0175">Coiled coil</keyword>
<feature type="compositionally biased region" description="Acidic residues" evidence="5">
    <location>
        <begin position="70"/>
        <end position="83"/>
    </location>
</feature>
<evidence type="ECO:0000313" key="8">
    <source>
        <dbReference type="Proteomes" id="UP000011083"/>
    </source>
</evidence>
<dbReference type="SMART" id="SM00382">
    <property type="entry name" value="AAA"/>
    <property type="match status" value="2"/>
</dbReference>
<feature type="region of interest" description="Disordered" evidence="5">
    <location>
        <begin position="394"/>
        <end position="449"/>
    </location>
</feature>
<dbReference type="GeneID" id="14919674"/>
<dbReference type="InterPro" id="IPR003439">
    <property type="entry name" value="ABC_transporter-like_ATP-bd"/>
</dbReference>
<feature type="compositionally biased region" description="Basic and acidic residues" evidence="5">
    <location>
        <begin position="440"/>
        <end position="449"/>
    </location>
</feature>
<dbReference type="InterPro" id="IPR027417">
    <property type="entry name" value="P-loop_NTPase"/>
</dbReference>
<dbReference type="OMA" id="QMGLQFE"/>
<dbReference type="GO" id="GO:0005524">
    <property type="term" value="F:ATP binding"/>
    <property type="evidence" value="ECO:0007669"/>
    <property type="project" value="UniProtKB-KW"/>
</dbReference>
<feature type="compositionally biased region" description="Basic and acidic residues" evidence="5">
    <location>
        <begin position="13"/>
        <end position="22"/>
    </location>
</feature>
<dbReference type="InterPro" id="IPR050611">
    <property type="entry name" value="ABCF"/>
</dbReference>
<dbReference type="PANTHER" id="PTHR19211:SF14">
    <property type="entry name" value="ATP-BINDING CASSETTE SUB-FAMILY F MEMBER 1"/>
    <property type="match status" value="1"/>
</dbReference>
<keyword evidence="8" id="KW-1185">Reference proteome</keyword>
<keyword evidence="2" id="KW-0547">Nucleotide-binding</keyword>
<dbReference type="KEGG" id="acan:ACA1_037080"/>
<dbReference type="AlphaFoldDB" id="L8H021"/>
<feature type="domain" description="ABC transporter" evidence="6">
    <location>
        <begin position="474"/>
        <end position="696"/>
    </location>
</feature>
<dbReference type="CDD" id="cd03221">
    <property type="entry name" value="ABCF_EF-3"/>
    <property type="match status" value="2"/>
</dbReference>
<reference evidence="7 8" key="1">
    <citation type="journal article" date="2013" name="Genome Biol.">
        <title>Genome of Acanthamoeba castellanii highlights extensive lateral gene transfer and early evolution of tyrosine kinase signaling.</title>
        <authorList>
            <person name="Clarke M."/>
            <person name="Lohan A.J."/>
            <person name="Liu B."/>
            <person name="Lagkouvardos I."/>
            <person name="Roy S."/>
            <person name="Zafar N."/>
            <person name="Bertelli C."/>
            <person name="Schilde C."/>
            <person name="Kianianmomeni A."/>
            <person name="Burglin T.R."/>
            <person name="Frech C."/>
            <person name="Turcotte B."/>
            <person name="Kopec K.O."/>
            <person name="Synnott J.M."/>
            <person name="Choo C."/>
            <person name="Paponov I."/>
            <person name="Finkler A."/>
            <person name="Soon Heng Tan C."/>
            <person name="Hutchins A.P."/>
            <person name="Weinmeier T."/>
            <person name="Rattei T."/>
            <person name="Chu J.S."/>
            <person name="Gimenez G."/>
            <person name="Irimia M."/>
            <person name="Rigden D.J."/>
            <person name="Fitzpatrick D.A."/>
            <person name="Lorenzo-Morales J."/>
            <person name="Bateman A."/>
            <person name="Chiu C.H."/>
            <person name="Tang P."/>
            <person name="Hegemann P."/>
            <person name="Fromm H."/>
            <person name="Raoult D."/>
            <person name="Greub G."/>
            <person name="Miranda-Saavedra D."/>
            <person name="Chen N."/>
            <person name="Nash P."/>
            <person name="Ginger M.L."/>
            <person name="Horn M."/>
            <person name="Schaap P."/>
            <person name="Caler L."/>
            <person name="Loftus B."/>
        </authorList>
    </citation>
    <scope>NUCLEOTIDE SEQUENCE [LARGE SCALE GENOMIC DNA]</scope>
    <source>
        <strain evidence="7 8">Neff</strain>
    </source>
</reference>
<evidence type="ECO:0000259" key="6">
    <source>
        <dbReference type="PROSITE" id="PS50893"/>
    </source>
</evidence>
<dbReference type="EMBL" id="KB007940">
    <property type="protein sequence ID" value="ELR18874.1"/>
    <property type="molecule type" value="Genomic_DNA"/>
</dbReference>
<dbReference type="STRING" id="1257118.L8H021"/>
<gene>
    <name evidence="7" type="ORF">ACA1_037080</name>
</gene>
<dbReference type="PROSITE" id="PS50893">
    <property type="entry name" value="ABC_TRANSPORTER_2"/>
    <property type="match status" value="2"/>
</dbReference>
<dbReference type="FunFam" id="3.40.50.300:FF:000104">
    <property type="entry name" value="ATP-binding cassette sub-family F member 3"/>
    <property type="match status" value="1"/>
</dbReference>
<dbReference type="Pfam" id="PF12848">
    <property type="entry name" value="ABC_tran_Xtn"/>
    <property type="match status" value="1"/>
</dbReference>
<keyword evidence="3" id="KW-0067">ATP-binding</keyword>
<dbReference type="Proteomes" id="UP000011083">
    <property type="component" value="Unassembled WGS sequence"/>
</dbReference>
<feature type="compositionally biased region" description="Basic residues" evidence="5">
    <location>
        <begin position="51"/>
        <end position="65"/>
    </location>
</feature>
<dbReference type="FunFam" id="3.40.50.300:FF:000011">
    <property type="entry name" value="Putative ABC transporter ATP-binding component"/>
    <property type="match status" value="1"/>
</dbReference>
<dbReference type="OrthoDB" id="2110130at2759"/>
<protein>
    <submittedName>
        <fullName evidence="7">ABC transporter, ATPbinding domain containing protein</fullName>
    </submittedName>
</protein>
<proteinExistence type="predicted"/>
<dbReference type="RefSeq" id="XP_004340933.1">
    <property type="nucleotide sequence ID" value="XM_004340885.1"/>
</dbReference>
<evidence type="ECO:0000256" key="4">
    <source>
        <dbReference type="SAM" id="Coils"/>
    </source>
</evidence>
<organism evidence="7 8">
    <name type="scientific">Acanthamoeba castellanii (strain ATCC 30010 / Neff)</name>
    <dbReference type="NCBI Taxonomy" id="1257118"/>
    <lineage>
        <taxon>Eukaryota</taxon>
        <taxon>Amoebozoa</taxon>
        <taxon>Discosea</taxon>
        <taxon>Longamoebia</taxon>
        <taxon>Centramoebida</taxon>
        <taxon>Acanthamoebidae</taxon>
        <taxon>Acanthamoeba</taxon>
    </lineage>
</organism>
<name>L8H021_ACACF</name>
<evidence type="ECO:0000313" key="7">
    <source>
        <dbReference type="EMBL" id="ELR18874.1"/>
    </source>
</evidence>
<evidence type="ECO:0000256" key="3">
    <source>
        <dbReference type="ARBA" id="ARBA00022840"/>
    </source>
</evidence>
<feature type="domain" description="ABC transporter" evidence="6">
    <location>
        <begin position="125"/>
        <end position="382"/>
    </location>
</feature>
<dbReference type="SUPFAM" id="SSF52540">
    <property type="entry name" value="P-loop containing nucleoside triphosphate hydrolases"/>
    <property type="match status" value="2"/>
</dbReference>
<dbReference type="InterPro" id="IPR003593">
    <property type="entry name" value="AAA+_ATPase"/>
</dbReference>
<evidence type="ECO:0000256" key="1">
    <source>
        <dbReference type="ARBA" id="ARBA00022737"/>
    </source>
</evidence>